<keyword evidence="5 8" id="KW-0460">Magnesium</keyword>
<feature type="domain" description="4'-phosphopantetheinyl transferase" evidence="9">
    <location>
        <begin position="4"/>
        <end position="118"/>
    </location>
</feature>
<keyword evidence="8" id="KW-0963">Cytoplasm</keyword>
<accession>A0A7W1XCF9</accession>
<proteinExistence type="inferred from homology"/>
<keyword evidence="2 8" id="KW-0808">Transferase</keyword>
<dbReference type="SUPFAM" id="SSF56214">
    <property type="entry name" value="4'-phosphopantetheinyl transferase"/>
    <property type="match status" value="1"/>
</dbReference>
<keyword evidence="4 8" id="KW-0276">Fatty acid metabolism</keyword>
<evidence type="ECO:0000256" key="3">
    <source>
        <dbReference type="ARBA" id="ARBA00022723"/>
    </source>
</evidence>
<dbReference type="NCBIfam" id="TIGR00516">
    <property type="entry name" value="acpS"/>
    <property type="match status" value="1"/>
</dbReference>
<evidence type="ECO:0000256" key="5">
    <source>
        <dbReference type="ARBA" id="ARBA00022842"/>
    </source>
</evidence>
<evidence type="ECO:0000256" key="7">
    <source>
        <dbReference type="ARBA" id="ARBA00023160"/>
    </source>
</evidence>
<evidence type="ECO:0000313" key="11">
    <source>
        <dbReference type="Proteomes" id="UP000530514"/>
    </source>
</evidence>
<dbReference type="NCBIfam" id="TIGR00556">
    <property type="entry name" value="pantethn_trn"/>
    <property type="match status" value="1"/>
</dbReference>
<keyword evidence="6 8" id="KW-0443">Lipid metabolism</keyword>
<keyword evidence="7 8" id="KW-0275">Fatty acid biosynthesis</keyword>
<dbReference type="GO" id="GO:0000287">
    <property type="term" value="F:magnesium ion binding"/>
    <property type="evidence" value="ECO:0007669"/>
    <property type="project" value="UniProtKB-UniRule"/>
</dbReference>
<feature type="binding site" evidence="8">
    <location>
        <position position="8"/>
    </location>
    <ligand>
        <name>Mg(2+)</name>
        <dbReference type="ChEBI" id="CHEBI:18420"/>
    </ligand>
</feature>
<comment type="catalytic activity">
    <reaction evidence="8">
        <text>apo-[ACP] + CoA = holo-[ACP] + adenosine 3',5'-bisphosphate + H(+)</text>
        <dbReference type="Rhea" id="RHEA:12068"/>
        <dbReference type="Rhea" id="RHEA-COMP:9685"/>
        <dbReference type="Rhea" id="RHEA-COMP:9690"/>
        <dbReference type="ChEBI" id="CHEBI:15378"/>
        <dbReference type="ChEBI" id="CHEBI:29999"/>
        <dbReference type="ChEBI" id="CHEBI:57287"/>
        <dbReference type="ChEBI" id="CHEBI:58343"/>
        <dbReference type="ChEBI" id="CHEBI:64479"/>
        <dbReference type="EC" id="2.7.8.7"/>
    </reaction>
</comment>
<evidence type="ECO:0000256" key="1">
    <source>
        <dbReference type="ARBA" id="ARBA00022516"/>
    </source>
</evidence>
<feature type="binding site" evidence="8">
    <location>
        <position position="55"/>
    </location>
    <ligand>
        <name>Mg(2+)</name>
        <dbReference type="ChEBI" id="CHEBI:18420"/>
    </ligand>
</feature>
<dbReference type="EC" id="2.7.8.7" evidence="8"/>
<dbReference type="Proteomes" id="UP000530514">
    <property type="component" value="Unassembled WGS sequence"/>
</dbReference>
<dbReference type="InterPro" id="IPR008278">
    <property type="entry name" value="4-PPantetheinyl_Trfase_dom"/>
</dbReference>
<comment type="caution">
    <text evidence="10">The sequence shown here is derived from an EMBL/GenBank/DDBJ whole genome shotgun (WGS) entry which is preliminary data.</text>
</comment>
<dbReference type="Pfam" id="PF01648">
    <property type="entry name" value="ACPS"/>
    <property type="match status" value="1"/>
</dbReference>
<organism evidence="10 11">
    <name type="scientific">Thermoactinomyces daqus</name>
    <dbReference type="NCBI Taxonomy" id="1329516"/>
    <lineage>
        <taxon>Bacteria</taxon>
        <taxon>Bacillati</taxon>
        <taxon>Bacillota</taxon>
        <taxon>Bacilli</taxon>
        <taxon>Bacillales</taxon>
        <taxon>Thermoactinomycetaceae</taxon>
        <taxon>Thermoactinomyces</taxon>
    </lineage>
</organism>
<reference evidence="10 11" key="1">
    <citation type="submission" date="2020-07" db="EMBL/GenBank/DDBJ databases">
        <authorList>
            <person name="Feng H."/>
        </authorList>
    </citation>
    <scope>NUCLEOTIDE SEQUENCE [LARGE SCALE GENOMIC DNA]</scope>
    <source>
        <strain evidence="11">s-11</strain>
    </source>
</reference>
<evidence type="ECO:0000256" key="6">
    <source>
        <dbReference type="ARBA" id="ARBA00023098"/>
    </source>
</evidence>
<dbReference type="GO" id="GO:0008897">
    <property type="term" value="F:holo-[acyl-carrier-protein] synthase activity"/>
    <property type="evidence" value="ECO:0007669"/>
    <property type="project" value="UniProtKB-UniRule"/>
</dbReference>
<evidence type="ECO:0000259" key="9">
    <source>
        <dbReference type="Pfam" id="PF01648"/>
    </source>
</evidence>
<evidence type="ECO:0000256" key="4">
    <source>
        <dbReference type="ARBA" id="ARBA00022832"/>
    </source>
</evidence>
<evidence type="ECO:0000256" key="8">
    <source>
        <dbReference type="HAMAP-Rule" id="MF_00101"/>
    </source>
</evidence>
<name>A0A7W1XCF9_9BACL</name>
<keyword evidence="11" id="KW-1185">Reference proteome</keyword>
<dbReference type="InterPro" id="IPR037143">
    <property type="entry name" value="4-PPantetheinyl_Trfase_dom_sf"/>
</dbReference>
<evidence type="ECO:0000256" key="2">
    <source>
        <dbReference type="ARBA" id="ARBA00022679"/>
    </source>
</evidence>
<gene>
    <name evidence="8 10" type="primary">acpS</name>
    <name evidence="10" type="ORF">H1164_14760</name>
</gene>
<comment type="similarity">
    <text evidence="8">Belongs to the P-Pant transferase superfamily. AcpS family.</text>
</comment>
<dbReference type="HAMAP" id="MF_00101">
    <property type="entry name" value="AcpS"/>
    <property type="match status" value="1"/>
</dbReference>
<comment type="cofactor">
    <cofactor evidence="8">
        <name>Mg(2+)</name>
        <dbReference type="ChEBI" id="CHEBI:18420"/>
    </cofactor>
</comment>
<dbReference type="GO" id="GO:0005737">
    <property type="term" value="C:cytoplasm"/>
    <property type="evidence" value="ECO:0007669"/>
    <property type="project" value="UniProtKB-SubCell"/>
</dbReference>
<keyword evidence="1 8" id="KW-0444">Lipid biosynthesis</keyword>
<dbReference type="Gene3D" id="3.90.470.20">
    <property type="entry name" value="4'-phosphopantetheinyl transferase domain"/>
    <property type="match status" value="1"/>
</dbReference>
<dbReference type="OrthoDB" id="517356at2"/>
<keyword evidence="3 8" id="KW-0479">Metal-binding</keyword>
<evidence type="ECO:0000313" key="10">
    <source>
        <dbReference type="EMBL" id="MBA4544131.1"/>
    </source>
</evidence>
<dbReference type="InterPro" id="IPR002582">
    <property type="entry name" value="ACPS"/>
</dbReference>
<comment type="subcellular location">
    <subcellularLocation>
        <location evidence="8">Cytoplasm</location>
    </subcellularLocation>
</comment>
<comment type="function">
    <text evidence="8">Transfers the 4'-phosphopantetheine moiety from coenzyme A to a Ser of acyl-carrier-protein.</text>
</comment>
<dbReference type="InterPro" id="IPR004568">
    <property type="entry name" value="Ppantetheine-prot_Trfase_dom"/>
</dbReference>
<dbReference type="AlphaFoldDB" id="A0A7W1XCF9"/>
<sequence>MIRGIGTDLVELERIEEIGVHRLARRILTERERTLKPEQPGRELEYIAGRFAAKEAVAKALGTGIGGNCSFLDIEILNDHKGKPCVFLSESAFAAIFADKEIAVHLSISHSRQYAMAMAVIEEVVL</sequence>
<dbReference type="GO" id="GO:0006633">
    <property type="term" value="P:fatty acid biosynthetic process"/>
    <property type="evidence" value="ECO:0007669"/>
    <property type="project" value="UniProtKB-UniRule"/>
</dbReference>
<dbReference type="RefSeq" id="WP_033101980.1">
    <property type="nucleotide sequence ID" value="NZ_JACEIP010000029.1"/>
</dbReference>
<dbReference type="EMBL" id="JACEIP010000029">
    <property type="protein sequence ID" value="MBA4544131.1"/>
    <property type="molecule type" value="Genomic_DNA"/>
</dbReference>
<protein>
    <recommendedName>
        <fullName evidence="8">Holo-[acyl-carrier-protein] synthase</fullName>
        <shortName evidence="8">Holo-ACP synthase</shortName>
        <ecNumber evidence="8">2.7.8.7</ecNumber>
    </recommendedName>
    <alternativeName>
        <fullName evidence="8">4'-phosphopantetheinyl transferase AcpS</fullName>
    </alternativeName>
</protein>